<reference evidence="1 2" key="1">
    <citation type="journal article" date="2018" name="Sci. Rep.">
        <title>Genomic signatures of local adaptation to the degree of environmental predictability in rotifers.</title>
        <authorList>
            <person name="Franch-Gras L."/>
            <person name="Hahn C."/>
            <person name="Garcia-Roger E.M."/>
            <person name="Carmona M.J."/>
            <person name="Serra M."/>
            <person name="Gomez A."/>
        </authorList>
    </citation>
    <scope>NUCLEOTIDE SEQUENCE [LARGE SCALE GENOMIC DNA]</scope>
    <source>
        <strain evidence="1">HYR1</strain>
    </source>
</reference>
<sequence length="87" mass="9875">MQGLGPAAPVRCIVSLNGPLLKLEEEFGRRIICRSNLRNKLNSHHLINTYVFDKALNLKKIENALIFLRDICHTLTTLVHMTLHGKT</sequence>
<accession>A0A3M7Q7M4</accession>
<dbReference type="EMBL" id="REGN01007131">
    <property type="protein sequence ID" value="RNA07194.1"/>
    <property type="molecule type" value="Genomic_DNA"/>
</dbReference>
<evidence type="ECO:0000313" key="2">
    <source>
        <dbReference type="Proteomes" id="UP000276133"/>
    </source>
</evidence>
<gene>
    <name evidence="1" type="ORF">BpHYR1_044736</name>
</gene>
<name>A0A3M7Q7M4_BRAPC</name>
<keyword evidence="2" id="KW-1185">Reference proteome</keyword>
<organism evidence="1 2">
    <name type="scientific">Brachionus plicatilis</name>
    <name type="common">Marine rotifer</name>
    <name type="synonym">Brachionus muelleri</name>
    <dbReference type="NCBI Taxonomy" id="10195"/>
    <lineage>
        <taxon>Eukaryota</taxon>
        <taxon>Metazoa</taxon>
        <taxon>Spiralia</taxon>
        <taxon>Gnathifera</taxon>
        <taxon>Rotifera</taxon>
        <taxon>Eurotatoria</taxon>
        <taxon>Monogononta</taxon>
        <taxon>Pseudotrocha</taxon>
        <taxon>Ploima</taxon>
        <taxon>Brachionidae</taxon>
        <taxon>Brachionus</taxon>
    </lineage>
</organism>
<proteinExistence type="predicted"/>
<protein>
    <submittedName>
        <fullName evidence="1">Uncharacterized protein</fullName>
    </submittedName>
</protein>
<dbReference type="Proteomes" id="UP000276133">
    <property type="component" value="Unassembled WGS sequence"/>
</dbReference>
<dbReference type="AlphaFoldDB" id="A0A3M7Q7M4"/>
<evidence type="ECO:0000313" key="1">
    <source>
        <dbReference type="EMBL" id="RNA07194.1"/>
    </source>
</evidence>
<comment type="caution">
    <text evidence="1">The sequence shown here is derived from an EMBL/GenBank/DDBJ whole genome shotgun (WGS) entry which is preliminary data.</text>
</comment>